<accession>A0A6J5UN61</accession>
<name>A0A6J5UN61_PRUAR</name>
<gene>
    <name evidence="1" type="ORF">CURHAP_LOCUS25814</name>
</gene>
<reference evidence="1 2" key="1">
    <citation type="submission" date="2020-05" db="EMBL/GenBank/DDBJ databases">
        <authorList>
            <person name="Campoy J."/>
            <person name="Schneeberger K."/>
            <person name="Spophaly S."/>
        </authorList>
    </citation>
    <scope>NUCLEOTIDE SEQUENCE [LARGE SCALE GENOMIC DNA]</scope>
    <source>
        <strain evidence="1">PruArmRojPasFocal</strain>
    </source>
</reference>
<evidence type="ECO:0000313" key="1">
    <source>
        <dbReference type="EMBL" id="CAB4276615.1"/>
    </source>
</evidence>
<dbReference type="AlphaFoldDB" id="A0A6J5UN61"/>
<protein>
    <submittedName>
        <fullName evidence="1">Uncharacterized protein</fullName>
    </submittedName>
</protein>
<dbReference type="Proteomes" id="UP000507222">
    <property type="component" value="Unassembled WGS sequence"/>
</dbReference>
<organism evidence="1 2">
    <name type="scientific">Prunus armeniaca</name>
    <name type="common">Apricot</name>
    <name type="synonym">Armeniaca vulgaris</name>
    <dbReference type="NCBI Taxonomy" id="36596"/>
    <lineage>
        <taxon>Eukaryota</taxon>
        <taxon>Viridiplantae</taxon>
        <taxon>Streptophyta</taxon>
        <taxon>Embryophyta</taxon>
        <taxon>Tracheophyta</taxon>
        <taxon>Spermatophyta</taxon>
        <taxon>Magnoliopsida</taxon>
        <taxon>eudicotyledons</taxon>
        <taxon>Gunneridae</taxon>
        <taxon>Pentapetalae</taxon>
        <taxon>rosids</taxon>
        <taxon>fabids</taxon>
        <taxon>Rosales</taxon>
        <taxon>Rosaceae</taxon>
        <taxon>Amygdaloideae</taxon>
        <taxon>Amygdaleae</taxon>
        <taxon>Prunus</taxon>
    </lineage>
</organism>
<sequence>MKDLSLDYGNISRYQPPISKHISRTNSFPIGKLEHDPLFTSEFPPAISATKVSNFWRAQE</sequence>
<evidence type="ECO:0000313" key="2">
    <source>
        <dbReference type="Proteomes" id="UP000507222"/>
    </source>
</evidence>
<proteinExistence type="predicted"/>
<dbReference type="EMBL" id="CAEKDK010000004">
    <property type="protein sequence ID" value="CAB4276615.1"/>
    <property type="molecule type" value="Genomic_DNA"/>
</dbReference>